<dbReference type="InterPro" id="IPR011009">
    <property type="entry name" value="Kinase-like_dom_sf"/>
</dbReference>
<dbReference type="InterPro" id="IPR045272">
    <property type="entry name" value="ANXUR1/2-like"/>
</dbReference>
<evidence type="ECO:0000313" key="4">
    <source>
        <dbReference type="Proteomes" id="UP000236291"/>
    </source>
</evidence>
<feature type="region of interest" description="Disordered" evidence="1">
    <location>
        <begin position="131"/>
        <end position="150"/>
    </location>
</feature>
<sequence length="150" mass="16911">MPLLSNIGKVGQGNIFKSPSFNKSVKSEDKFDIYDFGVILMELILGRTIKSRNVDTLKDLLQSSITSDDEARRSIIDSSIRNACLDQSLKTMMEICVRCLVKEPEERPSIEDVLWNLQFASQVQDAWRGDSLSSDSSPISPLPSQRMNFH</sequence>
<dbReference type="InterPro" id="IPR000719">
    <property type="entry name" value="Prot_kinase_dom"/>
</dbReference>
<evidence type="ECO:0000256" key="1">
    <source>
        <dbReference type="SAM" id="MobiDB-lite"/>
    </source>
</evidence>
<name>A0A2K3N7H6_TRIPR</name>
<reference evidence="3 4" key="2">
    <citation type="journal article" date="2017" name="Front. Plant Sci.">
        <title>Gene Classification and Mining of Molecular Markers Useful in Red Clover (Trifolium pratense) Breeding.</title>
        <authorList>
            <person name="Istvanek J."/>
            <person name="Dluhosova J."/>
            <person name="Dluhos P."/>
            <person name="Patkova L."/>
            <person name="Nedelnik J."/>
            <person name="Repkova J."/>
        </authorList>
    </citation>
    <scope>NUCLEOTIDE SEQUENCE [LARGE SCALE GENOMIC DNA]</scope>
    <source>
        <strain evidence="4">cv. Tatra</strain>
        <tissue evidence="3">Young leaves</tissue>
    </source>
</reference>
<accession>A0A2K3N7H6</accession>
<dbReference type="GO" id="GO:0009506">
    <property type="term" value="C:plasmodesma"/>
    <property type="evidence" value="ECO:0007669"/>
    <property type="project" value="TreeGrafter"/>
</dbReference>
<keyword evidence="3" id="KW-0418">Kinase</keyword>
<evidence type="ECO:0000313" key="3">
    <source>
        <dbReference type="EMBL" id="PNX99015.1"/>
    </source>
</evidence>
<keyword evidence="3" id="KW-0808">Transferase</keyword>
<dbReference type="Proteomes" id="UP000236291">
    <property type="component" value="Unassembled WGS sequence"/>
</dbReference>
<dbReference type="ExpressionAtlas" id="A0A2K3N7H6">
    <property type="expression patterns" value="baseline"/>
</dbReference>
<reference evidence="3 4" key="1">
    <citation type="journal article" date="2014" name="Am. J. Bot.">
        <title>Genome assembly and annotation for red clover (Trifolium pratense; Fabaceae).</title>
        <authorList>
            <person name="Istvanek J."/>
            <person name="Jaros M."/>
            <person name="Krenek A."/>
            <person name="Repkova J."/>
        </authorList>
    </citation>
    <scope>NUCLEOTIDE SEQUENCE [LARGE SCALE GENOMIC DNA]</scope>
    <source>
        <strain evidence="4">cv. Tatra</strain>
        <tissue evidence="3">Young leaves</tissue>
    </source>
</reference>
<feature type="compositionally biased region" description="Low complexity" evidence="1">
    <location>
        <begin position="131"/>
        <end position="144"/>
    </location>
</feature>
<dbReference type="GO" id="GO:0004714">
    <property type="term" value="F:transmembrane receptor protein tyrosine kinase activity"/>
    <property type="evidence" value="ECO:0007669"/>
    <property type="project" value="InterPro"/>
</dbReference>
<dbReference type="GO" id="GO:0005886">
    <property type="term" value="C:plasma membrane"/>
    <property type="evidence" value="ECO:0007669"/>
    <property type="project" value="TreeGrafter"/>
</dbReference>
<organism evidence="3 4">
    <name type="scientific">Trifolium pratense</name>
    <name type="common">Red clover</name>
    <dbReference type="NCBI Taxonomy" id="57577"/>
    <lineage>
        <taxon>Eukaryota</taxon>
        <taxon>Viridiplantae</taxon>
        <taxon>Streptophyta</taxon>
        <taxon>Embryophyta</taxon>
        <taxon>Tracheophyta</taxon>
        <taxon>Spermatophyta</taxon>
        <taxon>Magnoliopsida</taxon>
        <taxon>eudicotyledons</taxon>
        <taxon>Gunneridae</taxon>
        <taxon>Pentapetalae</taxon>
        <taxon>rosids</taxon>
        <taxon>fabids</taxon>
        <taxon>Fabales</taxon>
        <taxon>Fabaceae</taxon>
        <taxon>Papilionoideae</taxon>
        <taxon>50 kb inversion clade</taxon>
        <taxon>NPAAA clade</taxon>
        <taxon>Hologalegina</taxon>
        <taxon>IRL clade</taxon>
        <taxon>Trifolieae</taxon>
        <taxon>Trifolium</taxon>
    </lineage>
</organism>
<dbReference type="STRING" id="57577.A0A2K3N7H6"/>
<evidence type="ECO:0000259" key="2">
    <source>
        <dbReference type="PROSITE" id="PS50011"/>
    </source>
</evidence>
<gene>
    <name evidence="3" type="ORF">L195_g022275</name>
</gene>
<feature type="domain" description="Protein kinase" evidence="2">
    <location>
        <begin position="1"/>
        <end position="119"/>
    </location>
</feature>
<dbReference type="GO" id="GO:0005524">
    <property type="term" value="F:ATP binding"/>
    <property type="evidence" value="ECO:0007669"/>
    <property type="project" value="InterPro"/>
</dbReference>
<protein>
    <submittedName>
        <fullName evidence="3">Putative inactive LRR protein kinase</fullName>
    </submittedName>
</protein>
<dbReference type="EMBL" id="ASHM01017299">
    <property type="protein sequence ID" value="PNX99015.1"/>
    <property type="molecule type" value="Genomic_DNA"/>
</dbReference>
<comment type="caution">
    <text evidence="3">The sequence shown here is derived from an EMBL/GenBank/DDBJ whole genome shotgun (WGS) entry which is preliminary data.</text>
</comment>
<dbReference type="SUPFAM" id="SSF56112">
    <property type="entry name" value="Protein kinase-like (PK-like)"/>
    <property type="match status" value="1"/>
</dbReference>
<dbReference type="PANTHER" id="PTHR27003">
    <property type="entry name" value="OS07G0166700 PROTEIN"/>
    <property type="match status" value="1"/>
</dbReference>
<dbReference type="Gene3D" id="1.10.510.10">
    <property type="entry name" value="Transferase(Phosphotransferase) domain 1"/>
    <property type="match status" value="1"/>
</dbReference>
<proteinExistence type="predicted"/>
<dbReference type="PANTHER" id="PTHR27003:SF468">
    <property type="entry name" value="OS07G0166700 PROTEIN"/>
    <property type="match status" value="1"/>
</dbReference>
<dbReference type="PROSITE" id="PS50011">
    <property type="entry name" value="PROTEIN_KINASE_DOM"/>
    <property type="match status" value="1"/>
</dbReference>
<dbReference type="AlphaFoldDB" id="A0A2K3N7H6"/>